<dbReference type="SMART" id="SM00347">
    <property type="entry name" value="HTH_MARR"/>
    <property type="match status" value="1"/>
</dbReference>
<dbReference type="InterPro" id="IPR036388">
    <property type="entry name" value="WH-like_DNA-bd_sf"/>
</dbReference>
<evidence type="ECO:0000256" key="1">
    <source>
        <dbReference type="ARBA" id="ARBA00023015"/>
    </source>
</evidence>
<dbReference type="Gene3D" id="1.10.10.10">
    <property type="entry name" value="Winged helix-like DNA-binding domain superfamily/Winged helix DNA-binding domain"/>
    <property type="match status" value="1"/>
</dbReference>
<dbReference type="PROSITE" id="PS50995">
    <property type="entry name" value="HTH_MARR_2"/>
    <property type="match status" value="1"/>
</dbReference>
<feature type="domain" description="HTH marR-type" evidence="4">
    <location>
        <begin position="10"/>
        <end position="142"/>
    </location>
</feature>
<dbReference type="Proteomes" id="UP000608420">
    <property type="component" value="Unassembled WGS sequence"/>
</dbReference>
<reference evidence="6" key="1">
    <citation type="journal article" date="2019" name="Int. J. Syst. Evol. Microbiol.">
        <title>The Global Catalogue of Microorganisms (GCM) 10K type strain sequencing project: providing services to taxonomists for standard genome sequencing and annotation.</title>
        <authorList>
            <consortium name="The Broad Institute Genomics Platform"/>
            <consortium name="The Broad Institute Genome Sequencing Center for Infectious Disease"/>
            <person name="Wu L."/>
            <person name="Ma J."/>
        </authorList>
    </citation>
    <scope>NUCLEOTIDE SEQUENCE [LARGE SCALE GENOMIC DNA]</scope>
    <source>
        <strain evidence="6">CGMCC 1.15420</strain>
    </source>
</reference>
<dbReference type="PANTHER" id="PTHR42756">
    <property type="entry name" value="TRANSCRIPTIONAL REGULATOR, MARR"/>
    <property type="match status" value="1"/>
</dbReference>
<evidence type="ECO:0000259" key="4">
    <source>
        <dbReference type="PROSITE" id="PS50995"/>
    </source>
</evidence>
<dbReference type="InterPro" id="IPR036390">
    <property type="entry name" value="WH_DNA-bd_sf"/>
</dbReference>
<proteinExistence type="predicted"/>
<dbReference type="PANTHER" id="PTHR42756:SF1">
    <property type="entry name" value="TRANSCRIPTIONAL REPRESSOR OF EMRAB OPERON"/>
    <property type="match status" value="1"/>
</dbReference>
<keyword evidence="2" id="KW-0238">DNA-binding</keyword>
<dbReference type="RefSeq" id="WP_120461744.1">
    <property type="nucleotide sequence ID" value="NZ_KZ987724.1"/>
</dbReference>
<dbReference type="SUPFAM" id="SSF46785">
    <property type="entry name" value="Winged helix' DNA-binding domain"/>
    <property type="match status" value="1"/>
</dbReference>
<dbReference type="EMBL" id="BMIW01000022">
    <property type="protein sequence ID" value="GGG06384.1"/>
    <property type="molecule type" value="Genomic_DNA"/>
</dbReference>
<dbReference type="PRINTS" id="PR00598">
    <property type="entry name" value="HTHMARR"/>
</dbReference>
<keyword evidence="6" id="KW-1185">Reference proteome</keyword>
<evidence type="ECO:0000256" key="3">
    <source>
        <dbReference type="ARBA" id="ARBA00023163"/>
    </source>
</evidence>
<sequence>MTNNSRHDLPPSMGSAMGVTYRKLAMYMQHHLKQYDITPEQLTVLLGIGDSEGLIQKEIAQRARKDHPTTTRILDQLEGKGLIRKQQGERDRRSFLVFSTDKAKEVAEAGRLHEEDLKNEILECISAEEYDMLMELLNRIGEHFSEVNKE</sequence>
<protein>
    <submittedName>
        <fullName evidence="5">Transcriptional regulator</fullName>
    </submittedName>
</protein>
<evidence type="ECO:0000313" key="5">
    <source>
        <dbReference type="EMBL" id="GGG06384.1"/>
    </source>
</evidence>
<gene>
    <name evidence="5" type="ORF">GCM10010913_30280</name>
</gene>
<dbReference type="InterPro" id="IPR000835">
    <property type="entry name" value="HTH_MarR-typ"/>
</dbReference>
<dbReference type="Pfam" id="PF01047">
    <property type="entry name" value="MarR"/>
    <property type="match status" value="1"/>
</dbReference>
<keyword evidence="1" id="KW-0805">Transcription regulation</keyword>
<accession>A0ABQ1VZ01</accession>
<evidence type="ECO:0000256" key="2">
    <source>
        <dbReference type="ARBA" id="ARBA00023125"/>
    </source>
</evidence>
<name>A0ABQ1VZ01_9BACL</name>
<keyword evidence="3" id="KW-0804">Transcription</keyword>
<comment type="caution">
    <text evidence="5">The sequence shown here is derived from an EMBL/GenBank/DDBJ whole genome shotgun (WGS) entry which is preliminary data.</text>
</comment>
<evidence type="ECO:0000313" key="6">
    <source>
        <dbReference type="Proteomes" id="UP000608420"/>
    </source>
</evidence>
<organism evidence="5 6">
    <name type="scientific">Paenibacillus aceti</name>
    <dbReference type="NCBI Taxonomy" id="1820010"/>
    <lineage>
        <taxon>Bacteria</taxon>
        <taxon>Bacillati</taxon>
        <taxon>Bacillota</taxon>
        <taxon>Bacilli</taxon>
        <taxon>Bacillales</taxon>
        <taxon>Paenibacillaceae</taxon>
        <taxon>Paenibacillus</taxon>
    </lineage>
</organism>